<keyword evidence="12" id="KW-0012">Acyltransferase</keyword>
<reference evidence="12" key="2">
    <citation type="submission" date="2018-05" db="EMBL/GenBank/DDBJ databases">
        <authorList>
            <person name="Ferrari B."/>
        </authorList>
    </citation>
    <scope>NUCLEOTIDE SEQUENCE</scope>
    <source>
        <strain evidence="12">RRmetagenome_bin12</strain>
    </source>
</reference>
<dbReference type="PANTHER" id="PTHR30100">
    <property type="entry name" value="FATTY ACID/PHOSPHOLIPID SYNTHESIS PROTEIN PLSX"/>
    <property type="match status" value="1"/>
</dbReference>
<evidence type="ECO:0000256" key="1">
    <source>
        <dbReference type="ARBA" id="ARBA00001232"/>
    </source>
</evidence>
<dbReference type="EC" id="2.3.1.274" evidence="8 10"/>
<keyword evidence="6 10" id="KW-0594">Phospholipid biosynthesis</keyword>
<name>A0A2W6AU65_9BACT</name>
<dbReference type="SUPFAM" id="SSF53659">
    <property type="entry name" value="Isocitrate/Isopropylmalate dehydrogenase-like"/>
    <property type="match status" value="1"/>
</dbReference>
<dbReference type="NCBIfam" id="TIGR00182">
    <property type="entry name" value="plsX"/>
    <property type="match status" value="1"/>
</dbReference>
<dbReference type="GO" id="GO:0006633">
    <property type="term" value="P:fatty acid biosynthetic process"/>
    <property type="evidence" value="ECO:0007669"/>
    <property type="project" value="UniProtKB-UniRule"/>
</dbReference>
<keyword evidence="7 10" id="KW-1208">Phospholipid metabolism</keyword>
<dbReference type="Pfam" id="PF02504">
    <property type="entry name" value="FA_synthesis"/>
    <property type="match status" value="1"/>
</dbReference>
<comment type="catalytic activity">
    <reaction evidence="1 10">
        <text>a fatty acyl-[ACP] + phosphate = an acyl phosphate + holo-[ACP]</text>
        <dbReference type="Rhea" id="RHEA:42292"/>
        <dbReference type="Rhea" id="RHEA-COMP:9685"/>
        <dbReference type="Rhea" id="RHEA-COMP:14125"/>
        <dbReference type="ChEBI" id="CHEBI:43474"/>
        <dbReference type="ChEBI" id="CHEBI:59918"/>
        <dbReference type="ChEBI" id="CHEBI:64479"/>
        <dbReference type="ChEBI" id="CHEBI:138651"/>
        <dbReference type="EC" id="2.3.1.274"/>
    </reaction>
</comment>
<evidence type="ECO:0000256" key="6">
    <source>
        <dbReference type="ARBA" id="ARBA00023209"/>
    </source>
</evidence>
<protein>
    <recommendedName>
        <fullName evidence="8 10">Phosphate acyltransferase</fullName>
        <ecNumber evidence="8 10">2.3.1.274</ecNumber>
    </recommendedName>
    <alternativeName>
        <fullName evidence="10">Acyl-ACP phosphotransacylase</fullName>
    </alternativeName>
    <alternativeName>
        <fullName evidence="10">Acyl-[acyl-carrier-protein]--phosphate acyltransferase</fullName>
    </alternativeName>
    <alternativeName>
        <fullName evidence="10">Phosphate-acyl-ACP acyltransferase</fullName>
    </alternativeName>
</protein>
<dbReference type="InterPro" id="IPR003664">
    <property type="entry name" value="FA_synthesis"/>
</dbReference>
<dbReference type="PANTHER" id="PTHR30100:SF1">
    <property type="entry name" value="PHOSPHATE ACYLTRANSFERASE"/>
    <property type="match status" value="1"/>
</dbReference>
<keyword evidence="3 10" id="KW-0444">Lipid biosynthesis</keyword>
<evidence type="ECO:0000256" key="2">
    <source>
        <dbReference type="ARBA" id="ARBA00022490"/>
    </source>
</evidence>
<dbReference type="UniPathway" id="UPA00085"/>
<evidence type="ECO:0000313" key="13">
    <source>
        <dbReference type="Proteomes" id="UP000248724"/>
    </source>
</evidence>
<keyword evidence="5 10" id="KW-0443">Lipid metabolism</keyword>
<dbReference type="GO" id="GO:0005737">
    <property type="term" value="C:cytoplasm"/>
    <property type="evidence" value="ECO:0007669"/>
    <property type="project" value="UniProtKB-SubCell"/>
</dbReference>
<comment type="function">
    <text evidence="10">Catalyzes the reversible formation of acyl-phosphate (acyl-PO(4)) from acyl-[acyl-carrier-protein] (acyl-ACP). This enzyme utilizes acyl-ACP as fatty acyl donor, but not acyl-CoA.</text>
</comment>
<evidence type="ECO:0000256" key="7">
    <source>
        <dbReference type="ARBA" id="ARBA00023264"/>
    </source>
</evidence>
<comment type="pathway">
    <text evidence="10">Lipid metabolism; phospholipid metabolism.</text>
</comment>
<keyword evidence="2 10" id="KW-0963">Cytoplasm</keyword>
<evidence type="ECO:0000256" key="9">
    <source>
        <dbReference type="ARBA" id="ARBA00046608"/>
    </source>
</evidence>
<reference evidence="12 13" key="1">
    <citation type="journal article" date="2017" name="Nature">
        <title>Atmospheric trace gases support primary production in Antarctic desert surface soil.</title>
        <authorList>
            <person name="Ji M."/>
            <person name="Greening C."/>
            <person name="Vanwonterghem I."/>
            <person name="Carere C.R."/>
            <person name="Bay S.K."/>
            <person name="Steen J.A."/>
            <person name="Montgomery K."/>
            <person name="Lines T."/>
            <person name="Beardall J."/>
            <person name="van Dorst J."/>
            <person name="Snape I."/>
            <person name="Stott M.B."/>
            <person name="Hugenholtz P."/>
            <person name="Ferrari B.C."/>
        </authorList>
    </citation>
    <scope>NUCLEOTIDE SEQUENCE [LARGE SCALE GENOMIC DNA]</scope>
    <source>
        <strain evidence="12">RRmetagenome_bin12</strain>
    </source>
</reference>
<evidence type="ECO:0000313" key="12">
    <source>
        <dbReference type="EMBL" id="PZR81411.1"/>
    </source>
</evidence>
<evidence type="ECO:0000256" key="8">
    <source>
        <dbReference type="ARBA" id="ARBA00024069"/>
    </source>
</evidence>
<dbReference type="Proteomes" id="UP000248724">
    <property type="component" value="Unassembled WGS sequence"/>
</dbReference>
<dbReference type="PIRSF" id="PIRSF002465">
    <property type="entry name" value="Phsphlp_syn_PlsX"/>
    <property type="match status" value="1"/>
</dbReference>
<dbReference type="GO" id="GO:0043811">
    <property type="term" value="F:phosphate:acyl-[acyl carrier protein] acyltransferase activity"/>
    <property type="evidence" value="ECO:0007669"/>
    <property type="project" value="UniProtKB-UniRule"/>
</dbReference>
<evidence type="ECO:0000256" key="10">
    <source>
        <dbReference type="HAMAP-Rule" id="MF_00019"/>
    </source>
</evidence>
<evidence type="ECO:0000256" key="5">
    <source>
        <dbReference type="ARBA" id="ARBA00023098"/>
    </source>
</evidence>
<sequence length="351" mass="36125">MADVAPVAVDAMGGDHAPAEIVRGALRAATELQIPVVLVGRRELLESELARIEGPETVSRARLSIVDAREVVEMDEHPANAVRSKRDSSVVRACALVAEGKAGAAVSAGNSGAVLAAALFTVKRIPGIARPAIGALLPSRAAQTFLLDVGANTDCKAEWLVQFALMGTVYARTMMAVPAPRVGLLSNGEEPGKGSQLVQEAYPLLEASALQFIGNVESKELFTGACDVAVCDGFVGNIALKTAEGVGEFLFAALRDAAMGSLSGKVGGQLLKPRLRALRDGIDYRHTGGALLLGVAGEVVIAHGRSDALAIMNAIRVAAEAARRDVSGTIAKQLPAAASQAGQPGEAAVSR</sequence>
<accession>A0A934JXI5</accession>
<reference evidence="11 14" key="3">
    <citation type="submission" date="2020-10" db="EMBL/GenBank/DDBJ databases">
        <title>Ca. Dormibacterota MAGs.</title>
        <authorList>
            <person name="Montgomery K."/>
        </authorList>
    </citation>
    <scope>NUCLEOTIDE SEQUENCE [LARGE SCALE GENOMIC DNA]</scope>
    <source>
        <strain evidence="11">SC8812_S17_18</strain>
    </source>
</reference>
<dbReference type="EMBL" id="QHBU01000112">
    <property type="protein sequence ID" value="PZR81411.1"/>
    <property type="molecule type" value="Genomic_DNA"/>
</dbReference>
<dbReference type="Gene3D" id="3.40.718.10">
    <property type="entry name" value="Isopropylmalate Dehydrogenase"/>
    <property type="match status" value="1"/>
</dbReference>
<dbReference type="EMBL" id="JAEKNS010000007">
    <property type="protein sequence ID" value="MBJ7593342.1"/>
    <property type="molecule type" value="Genomic_DNA"/>
</dbReference>
<dbReference type="AlphaFoldDB" id="A0A2W6AU65"/>
<comment type="subcellular location">
    <subcellularLocation>
        <location evidence="10">Cytoplasm</location>
    </subcellularLocation>
    <text evidence="10">Associated with the membrane possibly through PlsY.</text>
</comment>
<evidence type="ECO:0000313" key="14">
    <source>
        <dbReference type="Proteomes" id="UP000606991"/>
    </source>
</evidence>
<evidence type="ECO:0000313" key="11">
    <source>
        <dbReference type="EMBL" id="MBJ7593342.1"/>
    </source>
</evidence>
<evidence type="ECO:0000256" key="4">
    <source>
        <dbReference type="ARBA" id="ARBA00022679"/>
    </source>
</evidence>
<comment type="caution">
    <text evidence="12">The sequence shown here is derived from an EMBL/GenBank/DDBJ whole genome shotgun (WGS) entry which is preliminary data.</text>
</comment>
<evidence type="ECO:0000256" key="3">
    <source>
        <dbReference type="ARBA" id="ARBA00022516"/>
    </source>
</evidence>
<comment type="similarity">
    <text evidence="10">Belongs to the PlsX family.</text>
</comment>
<dbReference type="HAMAP" id="MF_00019">
    <property type="entry name" value="PlsX"/>
    <property type="match status" value="1"/>
</dbReference>
<dbReference type="Proteomes" id="UP000606991">
    <property type="component" value="Unassembled WGS sequence"/>
</dbReference>
<proteinExistence type="inferred from homology"/>
<dbReference type="GO" id="GO:0008654">
    <property type="term" value="P:phospholipid biosynthetic process"/>
    <property type="evidence" value="ECO:0007669"/>
    <property type="project" value="UniProtKB-KW"/>
</dbReference>
<keyword evidence="4 10" id="KW-0808">Transferase</keyword>
<gene>
    <name evidence="10 11" type="primary">plsX</name>
    <name evidence="12" type="ORF">DLM65_05830</name>
    <name evidence="11" type="ORF">JF886_00530</name>
</gene>
<comment type="subunit">
    <text evidence="9 10">Homodimer. Probably interacts with PlsY.</text>
</comment>
<dbReference type="InterPro" id="IPR012281">
    <property type="entry name" value="Phospholipid_synth_PlsX-like"/>
</dbReference>
<organism evidence="12 13">
    <name type="scientific">Candidatus Aeolococcus gillhamiae</name>
    <dbReference type="NCBI Taxonomy" id="3127015"/>
    <lineage>
        <taxon>Bacteria</taxon>
        <taxon>Bacillati</taxon>
        <taxon>Candidatus Dormiibacterota</taxon>
        <taxon>Candidatus Dormibacteria</taxon>
        <taxon>Candidatus Aeolococcales</taxon>
        <taxon>Candidatus Aeolococcaceae</taxon>
        <taxon>Candidatus Aeolococcus</taxon>
    </lineage>
</organism>
<dbReference type="RefSeq" id="WP_337308521.1">
    <property type="nucleotide sequence ID" value="NZ_JAEKNS010000007.1"/>
</dbReference>
<accession>A0A2W6AU65</accession>